<evidence type="ECO:0000256" key="6">
    <source>
        <dbReference type="SAM" id="MobiDB-lite"/>
    </source>
</evidence>
<dbReference type="RefSeq" id="WP_184339406.1">
    <property type="nucleotide sequence ID" value="NZ_JACHIG010000003.1"/>
</dbReference>
<dbReference type="PANTHER" id="PTHR43289:SF6">
    <property type="entry name" value="SERINE_THREONINE-PROTEIN KINASE NEKL-3"/>
    <property type="match status" value="1"/>
</dbReference>
<reference evidence="8 9" key="1">
    <citation type="submission" date="2020-08" db="EMBL/GenBank/DDBJ databases">
        <title>Genomic Encyclopedia of Type Strains, Phase IV (KMG-IV): sequencing the most valuable type-strain genomes for metagenomic binning, comparative biology and taxonomic classification.</title>
        <authorList>
            <person name="Goeker M."/>
        </authorList>
    </citation>
    <scope>NUCLEOTIDE SEQUENCE [LARGE SCALE GENOMIC DNA]</scope>
    <source>
        <strain evidence="8 9">DSM 12252</strain>
    </source>
</reference>
<feature type="binding site" evidence="5">
    <location>
        <position position="63"/>
    </location>
    <ligand>
        <name>ATP</name>
        <dbReference type="ChEBI" id="CHEBI:30616"/>
    </ligand>
</feature>
<evidence type="ECO:0000313" key="9">
    <source>
        <dbReference type="Proteomes" id="UP000590740"/>
    </source>
</evidence>
<feature type="domain" description="Protein kinase" evidence="7">
    <location>
        <begin position="34"/>
        <end position="215"/>
    </location>
</feature>
<sequence>MSDSPSPAPQPRTGGSWRWEPPSPEALQKMLPQYEIHMLVGRGGMGAVYKGTQLSLDRAVAIKVLPPAVEQQDAAFAERFKNEARLMGRMNHPAIVGVYDFGSTADGQLYFVMEYVDGTDIHQMIAREGRLPPQHALAITAHLCDALGYAHKQGIVHRDIKPSNVLIDVEGRVKVADFGLAKLTSQSQHSSLTQTGMAMGTPDYVAPEAFTLGRV</sequence>
<accession>A0A7W7YA79</accession>
<keyword evidence="4 5" id="KW-0067">ATP-binding</keyword>
<dbReference type="SMART" id="SM00220">
    <property type="entry name" value="S_TKc"/>
    <property type="match status" value="1"/>
</dbReference>
<keyword evidence="1" id="KW-0808">Transferase</keyword>
<dbReference type="PROSITE" id="PS00108">
    <property type="entry name" value="PROTEIN_KINASE_ST"/>
    <property type="match status" value="1"/>
</dbReference>
<dbReference type="Pfam" id="PF00069">
    <property type="entry name" value="Pkinase"/>
    <property type="match status" value="1"/>
</dbReference>
<dbReference type="PROSITE" id="PS00107">
    <property type="entry name" value="PROTEIN_KINASE_ATP"/>
    <property type="match status" value="1"/>
</dbReference>
<dbReference type="InterPro" id="IPR008271">
    <property type="entry name" value="Ser/Thr_kinase_AS"/>
</dbReference>
<evidence type="ECO:0000256" key="2">
    <source>
        <dbReference type="ARBA" id="ARBA00022741"/>
    </source>
</evidence>
<proteinExistence type="predicted"/>
<dbReference type="AlphaFoldDB" id="A0A7W7YA79"/>
<dbReference type="Proteomes" id="UP000590740">
    <property type="component" value="Unassembled WGS sequence"/>
</dbReference>
<keyword evidence="2 5" id="KW-0547">Nucleotide-binding</keyword>
<evidence type="ECO:0000256" key="3">
    <source>
        <dbReference type="ARBA" id="ARBA00022777"/>
    </source>
</evidence>
<dbReference type="InterPro" id="IPR011009">
    <property type="entry name" value="Kinase-like_dom_sf"/>
</dbReference>
<gene>
    <name evidence="8" type="ORF">HNQ65_002059</name>
</gene>
<keyword evidence="9" id="KW-1185">Reference proteome</keyword>
<comment type="caution">
    <text evidence="8">The sequence shown here is derived from an EMBL/GenBank/DDBJ whole genome shotgun (WGS) entry which is preliminary data.</text>
</comment>
<keyword evidence="3 8" id="KW-0418">Kinase</keyword>
<evidence type="ECO:0000256" key="5">
    <source>
        <dbReference type="PROSITE-ProRule" id="PRU10141"/>
    </source>
</evidence>
<dbReference type="Gene3D" id="1.10.510.10">
    <property type="entry name" value="Transferase(Phosphotransferase) domain 1"/>
    <property type="match status" value="1"/>
</dbReference>
<dbReference type="Gene3D" id="3.30.200.20">
    <property type="entry name" value="Phosphorylase Kinase, domain 1"/>
    <property type="match status" value="1"/>
</dbReference>
<feature type="compositionally biased region" description="Pro residues" evidence="6">
    <location>
        <begin position="1"/>
        <end position="10"/>
    </location>
</feature>
<dbReference type="SUPFAM" id="SSF56112">
    <property type="entry name" value="Protein kinase-like (PK-like)"/>
    <property type="match status" value="1"/>
</dbReference>
<evidence type="ECO:0000259" key="7">
    <source>
        <dbReference type="PROSITE" id="PS50011"/>
    </source>
</evidence>
<keyword evidence="8" id="KW-0723">Serine/threonine-protein kinase</keyword>
<protein>
    <submittedName>
        <fullName evidence="8">Serine/threonine protein kinase</fullName>
    </submittedName>
</protein>
<name>A0A7W7YA79_9BACT</name>
<dbReference type="PANTHER" id="PTHR43289">
    <property type="entry name" value="MITOGEN-ACTIVATED PROTEIN KINASE KINASE KINASE 20-RELATED"/>
    <property type="match status" value="1"/>
</dbReference>
<evidence type="ECO:0000256" key="1">
    <source>
        <dbReference type="ARBA" id="ARBA00022679"/>
    </source>
</evidence>
<organism evidence="8 9">
    <name type="scientific">Prosthecobacter vanneervenii</name>
    <dbReference type="NCBI Taxonomy" id="48466"/>
    <lineage>
        <taxon>Bacteria</taxon>
        <taxon>Pseudomonadati</taxon>
        <taxon>Verrucomicrobiota</taxon>
        <taxon>Verrucomicrobiia</taxon>
        <taxon>Verrucomicrobiales</taxon>
        <taxon>Verrucomicrobiaceae</taxon>
        <taxon>Prosthecobacter</taxon>
    </lineage>
</organism>
<feature type="region of interest" description="Disordered" evidence="6">
    <location>
        <begin position="1"/>
        <end position="24"/>
    </location>
</feature>
<dbReference type="GO" id="GO:0005524">
    <property type="term" value="F:ATP binding"/>
    <property type="evidence" value="ECO:0007669"/>
    <property type="project" value="UniProtKB-UniRule"/>
</dbReference>
<dbReference type="PROSITE" id="PS50011">
    <property type="entry name" value="PROTEIN_KINASE_DOM"/>
    <property type="match status" value="1"/>
</dbReference>
<dbReference type="CDD" id="cd14014">
    <property type="entry name" value="STKc_PknB_like"/>
    <property type="match status" value="1"/>
</dbReference>
<dbReference type="InterPro" id="IPR000719">
    <property type="entry name" value="Prot_kinase_dom"/>
</dbReference>
<evidence type="ECO:0000256" key="4">
    <source>
        <dbReference type="ARBA" id="ARBA00022840"/>
    </source>
</evidence>
<dbReference type="EMBL" id="JACHIG010000003">
    <property type="protein sequence ID" value="MBB5032482.1"/>
    <property type="molecule type" value="Genomic_DNA"/>
</dbReference>
<evidence type="ECO:0000313" key="8">
    <source>
        <dbReference type="EMBL" id="MBB5032482.1"/>
    </source>
</evidence>
<dbReference type="GO" id="GO:0004674">
    <property type="term" value="F:protein serine/threonine kinase activity"/>
    <property type="evidence" value="ECO:0007669"/>
    <property type="project" value="UniProtKB-KW"/>
</dbReference>
<dbReference type="InterPro" id="IPR017441">
    <property type="entry name" value="Protein_kinase_ATP_BS"/>
</dbReference>